<dbReference type="InterPro" id="IPR000524">
    <property type="entry name" value="Tscrpt_reg_HTH_GntR"/>
</dbReference>
<dbReference type="PANTHER" id="PTHR46577:SF1">
    <property type="entry name" value="HTH-TYPE TRANSCRIPTIONAL REGULATORY PROTEIN GABR"/>
    <property type="match status" value="1"/>
</dbReference>
<dbReference type="Proteomes" id="UP001226691">
    <property type="component" value="Unassembled WGS sequence"/>
</dbReference>
<dbReference type="InterPro" id="IPR015424">
    <property type="entry name" value="PyrdxlP-dep_Trfase"/>
</dbReference>
<dbReference type="CDD" id="cd00609">
    <property type="entry name" value="AAT_like"/>
    <property type="match status" value="1"/>
</dbReference>
<evidence type="ECO:0000313" key="8">
    <source>
        <dbReference type="Proteomes" id="UP001226691"/>
    </source>
</evidence>
<dbReference type="PROSITE" id="PS50949">
    <property type="entry name" value="HTH_GNTR"/>
    <property type="match status" value="1"/>
</dbReference>
<dbReference type="SUPFAM" id="SSF46785">
    <property type="entry name" value="Winged helix' DNA-binding domain"/>
    <property type="match status" value="1"/>
</dbReference>
<dbReference type="Gene3D" id="3.90.1150.10">
    <property type="entry name" value="Aspartate Aminotransferase, domain 1"/>
    <property type="match status" value="1"/>
</dbReference>
<name>A0ABU0TSC2_MICTR</name>
<evidence type="ECO:0000259" key="6">
    <source>
        <dbReference type="PROSITE" id="PS50949"/>
    </source>
</evidence>
<organism evidence="7 8">
    <name type="scientific">Microbacterium trichothecenolyticum</name>
    <name type="common">Aureobacterium trichothecenolyticum</name>
    <dbReference type="NCBI Taxonomy" id="69370"/>
    <lineage>
        <taxon>Bacteria</taxon>
        <taxon>Bacillati</taxon>
        <taxon>Actinomycetota</taxon>
        <taxon>Actinomycetes</taxon>
        <taxon>Micrococcales</taxon>
        <taxon>Microbacteriaceae</taxon>
        <taxon>Microbacterium</taxon>
    </lineage>
</organism>
<dbReference type="GO" id="GO:0003677">
    <property type="term" value="F:DNA binding"/>
    <property type="evidence" value="ECO:0007669"/>
    <property type="project" value="UniProtKB-KW"/>
</dbReference>
<evidence type="ECO:0000313" key="7">
    <source>
        <dbReference type="EMBL" id="MDQ1122577.1"/>
    </source>
</evidence>
<keyword evidence="5" id="KW-0804">Transcription</keyword>
<dbReference type="InterPro" id="IPR051446">
    <property type="entry name" value="HTH_trans_reg/aminotransferase"/>
</dbReference>
<dbReference type="InterPro" id="IPR036388">
    <property type="entry name" value="WH-like_DNA-bd_sf"/>
</dbReference>
<evidence type="ECO:0000256" key="3">
    <source>
        <dbReference type="ARBA" id="ARBA00023015"/>
    </source>
</evidence>
<sequence>MIGLGKTDSDAIEWFIGPESVTMTLVDRATSALVDHRTALVSAEQLALRLGRWATTEATLSASLADGIARLVREGELRGGDRLPSERTLAATVAVSRGTVVSAYARLYDDGILDRRQGSGTRIAGAAPTAARQAAGRGEALYATLPSSIDLLRAVPSISPLAIDIVQRHRPVLDATTVEGDPAGLPTLRTRIAQLMTDDGTPTTSAQILVTHGAQQALSLLVDELVSPGDTILTEEVAWPGLTDAVRRRGGQVHGIPLTPDGVDVEALEIAIVVRRPVLIALNPHNHNPTGIQASPAVRQRIADLAAEHGVMVVEDRVLAHVSFNGAPPPSLASLRPDAPIVVVDSLSKWAWEGLRIGWVRADPVLVRRLRGLRQTSDLSTSVPSQLLALDLIAAAPALRRTVATVHRDAAIAAGELLVAHLPDWRWTPPRGGLWLWARLPTGSASGFARYAAGVGVSIAGSAQFASDVDADDHIRIPVTPPAGALEAGVTRLGEAWRGYRDGR</sequence>
<keyword evidence="4 7" id="KW-0238">DNA-binding</keyword>
<dbReference type="InterPro" id="IPR004839">
    <property type="entry name" value="Aminotransferase_I/II_large"/>
</dbReference>
<dbReference type="Pfam" id="PF00155">
    <property type="entry name" value="Aminotran_1_2"/>
    <property type="match status" value="1"/>
</dbReference>
<dbReference type="Gene3D" id="3.40.640.10">
    <property type="entry name" value="Type I PLP-dependent aspartate aminotransferase-like (Major domain)"/>
    <property type="match status" value="1"/>
</dbReference>
<dbReference type="CDD" id="cd07377">
    <property type="entry name" value="WHTH_GntR"/>
    <property type="match status" value="1"/>
</dbReference>
<reference evidence="7 8" key="1">
    <citation type="submission" date="2023-07" db="EMBL/GenBank/DDBJ databases">
        <title>Functional and genomic diversity of the sorghum phyllosphere microbiome.</title>
        <authorList>
            <person name="Shade A."/>
        </authorList>
    </citation>
    <scope>NUCLEOTIDE SEQUENCE [LARGE SCALE GENOMIC DNA]</scope>
    <source>
        <strain evidence="7 8">SORGH_AS_1207</strain>
    </source>
</reference>
<keyword evidence="2" id="KW-0663">Pyridoxal phosphate</keyword>
<gene>
    <name evidence="7" type="ORF">QE412_001150</name>
</gene>
<accession>A0ABU0TSC2</accession>
<comment type="caution">
    <text evidence="7">The sequence shown here is derived from an EMBL/GenBank/DDBJ whole genome shotgun (WGS) entry which is preliminary data.</text>
</comment>
<feature type="domain" description="HTH gntR-type" evidence="6">
    <location>
        <begin position="58"/>
        <end position="126"/>
    </location>
</feature>
<keyword evidence="8" id="KW-1185">Reference proteome</keyword>
<proteinExistence type="inferred from homology"/>
<protein>
    <submittedName>
        <fullName evidence="7">DNA-binding transcriptional MocR family regulator</fullName>
    </submittedName>
</protein>
<dbReference type="PRINTS" id="PR00035">
    <property type="entry name" value="HTHGNTR"/>
</dbReference>
<dbReference type="Gene3D" id="1.10.10.10">
    <property type="entry name" value="Winged helix-like DNA-binding domain superfamily/Winged helix DNA-binding domain"/>
    <property type="match status" value="1"/>
</dbReference>
<dbReference type="InterPro" id="IPR015421">
    <property type="entry name" value="PyrdxlP-dep_Trfase_major"/>
</dbReference>
<evidence type="ECO:0000256" key="2">
    <source>
        <dbReference type="ARBA" id="ARBA00022898"/>
    </source>
</evidence>
<dbReference type="PANTHER" id="PTHR46577">
    <property type="entry name" value="HTH-TYPE TRANSCRIPTIONAL REGULATORY PROTEIN GABR"/>
    <property type="match status" value="1"/>
</dbReference>
<evidence type="ECO:0000256" key="1">
    <source>
        <dbReference type="ARBA" id="ARBA00005384"/>
    </source>
</evidence>
<keyword evidence="3" id="KW-0805">Transcription regulation</keyword>
<dbReference type="Pfam" id="PF00392">
    <property type="entry name" value="GntR"/>
    <property type="match status" value="1"/>
</dbReference>
<dbReference type="SUPFAM" id="SSF53383">
    <property type="entry name" value="PLP-dependent transferases"/>
    <property type="match status" value="1"/>
</dbReference>
<comment type="similarity">
    <text evidence="1">In the C-terminal section; belongs to the class-I pyridoxal-phosphate-dependent aminotransferase family.</text>
</comment>
<dbReference type="InterPro" id="IPR036390">
    <property type="entry name" value="WH_DNA-bd_sf"/>
</dbReference>
<dbReference type="InterPro" id="IPR015422">
    <property type="entry name" value="PyrdxlP-dep_Trfase_small"/>
</dbReference>
<dbReference type="EMBL" id="JAUTBF010000001">
    <property type="protein sequence ID" value="MDQ1122577.1"/>
    <property type="molecule type" value="Genomic_DNA"/>
</dbReference>
<evidence type="ECO:0000256" key="4">
    <source>
        <dbReference type="ARBA" id="ARBA00023125"/>
    </source>
</evidence>
<dbReference type="SMART" id="SM00345">
    <property type="entry name" value="HTH_GNTR"/>
    <property type="match status" value="1"/>
</dbReference>
<evidence type="ECO:0000256" key="5">
    <source>
        <dbReference type="ARBA" id="ARBA00023163"/>
    </source>
</evidence>